<feature type="domain" description="O-antigen ligase-related" evidence="6">
    <location>
        <begin position="122"/>
        <end position="275"/>
    </location>
</feature>
<evidence type="ECO:0000256" key="1">
    <source>
        <dbReference type="ARBA" id="ARBA00004141"/>
    </source>
</evidence>
<evidence type="ECO:0000313" key="8">
    <source>
        <dbReference type="Proteomes" id="UP001156666"/>
    </source>
</evidence>
<evidence type="ECO:0000256" key="3">
    <source>
        <dbReference type="ARBA" id="ARBA00022989"/>
    </source>
</evidence>
<dbReference type="Pfam" id="PF04932">
    <property type="entry name" value="Wzy_C"/>
    <property type="match status" value="1"/>
</dbReference>
<dbReference type="GO" id="GO:0016020">
    <property type="term" value="C:membrane"/>
    <property type="evidence" value="ECO:0007669"/>
    <property type="project" value="UniProtKB-SubCell"/>
</dbReference>
<evidence type="ECO:0000256" key="5">
    <source>
        <dbReference type="SAM" id="Phobius"/>
    </source>
</evidence>
<feature type="transmembrane region" description="Helical" evidence="5">
    <location>
        <begin position="116"/>
        <end position="139"/>
    </location>
</feature>
<dbReference type="InterPro" id="IPR007016">
    <property type="entry name" value="O-antigen_ligase-rel_domated"/>
</dbReference>
<keyword evidence="8" id="KW-1185">Reference proteome</keyword>
<protein>
    <recommendedName>
        <fullName evidence="6">O-antigen ligase-related domain-containing protein</fullName>
    </recommendedName>
</protein>
<feature type="transmembrane region" description="Helical" evidence="5">
    <location>
        <begin position="85"/>
        <end position="104"/>
    </location>
</feature>
<evidence type="ECO:0000256" key="2">
    <source>
        <dbReference type="ARBA" id="ARBA00022692"/>
    </source>
</evidence>
<organism evidence="7 8">
    <name type="scientific">Portibacter lacus</name>
    <dbReference type="NCBI Taxonomy" id="1099794"/>
    <lineage>
        <taxon>Bacteria</taxon>
        <taxon>Pseudomonadati</taxon>
        <taxon>Bacteroidota</taxon>
        <taxon>Saprospiria</taxon>
        <taxon>Saprospirales</taxon>
        <taxon>Haliscomenobacteraceae</taxon>
        <taxon>Portibacter</taxon>
    </lineage>
</organism>
<evidence type="ECO:0000259" key="6">
    <source>
        <dbReference type="Pfam" id="PF04932"/>
    </source>
</evidence>
<dbReference type="PANTHER" id="PTHR37422:SF13">
    <property type="entry name" value="LIPOPOLYSACCHARIDE BIOSYNTHESIS PROTEIN PA4999-RELATED"/>
    <property type="match status" value="1"/>
</dbReference>
<reference evidence="7" key="1">
    <citation type="journal article" date="2014" name="Int. J. Syst. Evol. Microbiol.">
        <title>Complete genome sequence of Corynebacterium casei LMG S-19264T (=DSM 44701T), isolated from a smear-ripened cheese.</title>
        <authorList>
            <consortium name="US DOE Joint Genome Institute (JGI-PGF)"/>
            <person name="Walter F."/>
            <person name="Albersmeier A."/>
            <person name="Kalinowski J."/>
            <person name="Ruckert C."/>
        </authorList>
    </citation>
    <scope>NUCLEOTIDE SEQUENCE</scope>
    <source>
        <strain evidence="7">NBRC 108769</strain>
    </source>
</reference>
<feature type="transmembrane region" description="Helical" evidence="5">
    <location>
        <begin position="159"/>
        <end position="180"/>
    </location>
</feature>
<keyword evidence="4 5" id="KW-0472">Membrane</keyword>
<name>A0AA37SR26_9BACT</name>
<comment type="caution">
    <text evidence="7">The sequence shown here is derived from an EMBL/GenBank/DDBJ whole genome shotgun (WGS) entry which is preliminary data.</text>
</comment>
<keyword evidence="2 5" id="KW-0812">Transmembrane</keyword>
<evidence type="ECO:0000313" key="7">
    <source>
        <dbReference type="EMBL" id="GLR18154.1"/>
    </source>
</evidence>
<feature type="transmembrane region" description="Helical" evidence="5">
    <location>
        <begin position="20"/>
        <end position="36"/>
    </location>
</feature>
<dbReference type="Proteomes" id="UP001156666">
    <property type="component" value="Unassembled WGS sequence"/>
</dbReference>
<proteinExistence type="predicted"/>
<comment type="subcellular location">
    <subcellularLocation>
        <location evidence="1">Membrane</location>
        <topology evidence="1">Multi-pass membrane protein</topology>
    </subcellularLocation>
</comment>
<dbReference type="AlphaFoldDB" id="A0AA37SR26"/>
<reference evidence="7" key="2">
    <citation type="submission" date="2023-01" db="EMBL/GenBank/DDBJ databases">
        <title>Draft genome sequence of Portibacter lacus strain NBRC 108769.</title>
        <authorList>
            <person name="Sun Q."/>
            <person name="Mori K."/>
        </authorList>
    </citation>
    <scope>NUCLEOTIDE SEQUENCE</scope>
    <source>
        <strain evidence="7">NBRC 108769</strain>
    </source>
</reference>
<gene>
    <name evidence="7" type="ORF">GCM10007940_27690</name>
</gene>
<feature type="transmembrane region" description="Helical" evidence="5">
    <location>
        <begin position="43"/>
        <end position="63"/>
    </location>
</feature>
<sequence>MGLFNSDETDRALRAIQHNLSYLSLPLAVVLLPTLSTKQRNSVFTMFILIVIASTIPVFYKYFLNFAEINQSLGMGKAIPTPIDHVRYSIFLSIAFVFSCILFITKKDFIGKYLKYAFLGTAVYLFIAVHVLAVRSGIGLSYLGLLMAGSLLLYQSKKYYIMAFLWLVIIISPVFAYYAIPSFQNKIKYTRYDLSLSQADKGANYSDSERIRSFKIGIDIWKDYKMIGIGTGDLKREMGNRYEEKYTQGGRAFLPHNQVIKILASSGILGLLLFAISFYGPFLWNQNFRDPFILALVSMLTVSFLVEATLERSYMLALYLLLASLLYKKSIS</sequence>
<dbReference type="PANTHER" id="PTHR37422">
    <property type="entry name" value="TEICHURONIC ACID BIOSYNTHESIS PROTEIN TUAE"/>
    <property type="match status" value="1"/>
</dbReference>
<dbReference type="InterPro" id="IPR051533">
    <property type="entry name" value="WaaL-like"/>
</dbReference>
<dbReference type="EMBL" id="BSOH01000015">
    <property type="protein sequence ID" value="GLR18154.1"/>
    <property type="molecule type" value="Genomic_DNA"/>
</dbReference>
<feature type="transmembrane region" description="Helical" evidence="5">
    <location>
        <begin position="259"/>
        <end position="280"/>
    </location>
</feature>
<evidence type="ECO:0000256" key="4">
    <source>
        <dbReference type="ARBA" id="ARBA00023136"/>
    </source>
</evidence>
<accession>A0AA37SR26</accession>
<keyword evidence="3 5" id="KW-1133">Transmembrane helix</keyword>